<accession>A0A3L7ABP2</accession>
<feature type="transmembrane region" description="Helical" evidence="7">
    <location>
        <begin position="171"/>
        <end position="193"/>
    </location>
</feature>
<comment type="caution">
    <text evidence="9">The sequence shown here is derived from an EMBL/GenBank/DDBJ whole genome shotgun (WGS) entry which is preliminary data.</text>
</comment>
<dbReference type="Proteomes" id="UP000272503">
    <property type="component" value="Unassembled WGS sequence"/>
</dbReference>
<feature type="transmembrane region" description="Helical" evidence="7">
    <location>
        <begin position="214"/>
        <end position="239"/>
    </location>
</feature>
<evidence type="ECO:0000313" key="10">
    <source>
        <dbReference type="Proteomes" id="UP000272503"/>
    </source>
</evidence>
<sequence>MTTIDKTPVPVAAALPASELPPKEIKRERARAKRRALGAIPSAILIIGSLYCFIPLFWLVSASTKGRETLFTTNTFIPDGIDGFFRNVAQLGNYQDGAFWTWMGNSVIYAGGGALLSVLVSAAFGYGLAMYEFRGKQVAFGLVLMGMLLPGVVVAIPQYLLMAQLELTNTYFAILFPVMVSPFGMWLCRVFAASSVPRELLDAGRVDGANEFRIFASIGLRLMAPGLLTVFLLQFVGIWNNFLLPFIMLSDNTKYPLSLGLYSMMRGSDTEEAIIPTLVISGSLVATIPLIIIFIWLQKYMRINFGGGLKG</sequence>
<organism evidence="9 10">
    <name type="scientific">Mycetocola tolaasinivorans</name>
    <dbReference type="NCBI Taxonomy" id="76635"/>
    <lineage>
        <taxon>Bacteria</taxon>
        <taxon>Bacillati</taxon>
        <taxon>Actinomycetota</taxon>
        <taxon>Actinomycetes</taxon>
        <taxon>Micrococcales</taxon>
        <taxon>Microbacteriaceae</taxon>
        <taxon>Mycetocola</taxon>
    </lineage>
</organism>
<feature type="domain" description="ABC transmembrane type-1" evidence="8">
    <location>
        <begin position="103"/>
        <end position="296"/>
    </location>
</feature>
<evidence type="ECO:0000313" key="9">
    <source>
        <dbReference type="EMBL" id="RLP77425.1"/>
    </source>
</evidence>
<dbReference type="Pfam" id="PF00528">
    <property type="entry name" value="BPD_transp_1"/>
    <property type="match status" value="1"/>
</dbReference>
<dbReference type="PROSITE" id="PS50928">
    <property type="entry name" value="ABC_TM1"/>
    <property type="match status" value="1"/>
</dbReference>
<comment type="similarity">
    <text evidence="7">Belongs to the binding-protein-dependent transport system permease family.</text>
</comment>
<keyword evidence="6 7" id="KW-0472">Membrane</keyword>
<feature type="transmembrane region" description="Helical" evidence="7">
    <location>
        <begin position="107"/>
        <end position="131"/>
    </location>
</feature>
<comment type="subcellular location">
    <subcellularLocation>
        <location evidence="1 7">Cell membrane</location>
        <topology evidence="1 7">Multi-pass membrane protein</topology>
    </subcellularLocation>
</comment>
<dbReference type="Gene3D" id="1.10.3720.10">
    <property type="entry name" value="MetI-like"/>
    <property type="match status" value="1"/>
</dbReference>
<dbReference type="GO" id="GO:0055085">
    <property type="term" value="P:transmembrane transport"/>
    <property type="evidence" value="ECO:0007669"/>
    <property type="project" value="InterPro"/>
</dbReference>
<feature type="transmembrane region" description="Helical" evidence="7">
    <location>
        <begin position="36"/>
        <end position="60"/>
    </location>
</feature>
<evidence type="ECO:0000256" key="7">
    <source>
        <dbReference type="RuleBase" id="RU363032"/>
    </source>
</evidence>
<evidence type="ECO:0000259" key="8">
    <source>
        <dbReference type="PROSITE" id="PS50928"/>
    </source>
</evidence>
<proteinExistence type="inferred from homology"/>
<name>A0A3L7ABP2_9MICO</name>
<gene>
    <name evidence="9" type="ORF">D9V32_02975</name>
</gene>
<keyword evidence="2 7" id="KW-0813">Transport</keyword>
<dbReference type="RefSeq" id="WP_121647408.1">
    <property type="nucleotide sequence ID" value="NZ_RCUX01000002.1"/>
</dbReference>
<keyword evidence="3" id="KW-1003">Cell membrane</keyword>
<evidence type="ECO:0000256" key="6">
    <source>
        <dbReference type="ARBA" id="ARBA00023136"/>
    </source>
</evidence>
<feature type="transmembrane region" description="Helical" evidence="7">
    <location>
        <begin position="273"/>
        <end position="297"/>
    </location>
</feature>
<protein>
    <submittedName>
        <fullName evidence="9">Carbohydrate ABC transporter permease</fullName>
    </submittedName>
</protein>
<keyword evidence="5 7" id="KW-1133">Transmembrane helix</keyword>
<evidence type="ECO:0000256" key="2">
    <source>
        <dbReference type="ARBA" id="ARBA00022448"/>
    </source>
</evidence>
<dbReference type="PANTHER" id="PTHR43744:SF12">
    <property type="entry name" value="ABC TRANSPORTER PERMEASE PROTEIN MG189-RELATED"/>
    <property type="match status" value="1"/>
</dbReference>
<keyword evidence="10" id="KW-1185">Reference proteome</keyword>
<keyword evidence="4 7" id="KW-0812">Transmembrane</keyword>
<evidence type="ECO:0000256" key="5">
    <source>
        <dbReference type="ARBA" id="ARBA00022989"/>
    </source>
</evidence>
<dbReference type="InterPro" id="IPR000515">
    <property type="entry name" value="MetI-like"/>
</dbReference>
<dbReference type="PANTHER" id="PTHR43744">
    <property type="entry name" value="ABC TRANSPORTER PERMEASE PROTEIN MG189-RELATED-RELATED"/>
    <property type="match status" value="1"/>
</dbReference>
<dbReference type="GO" id="GO:0005886">
    <property type="term" value="C:plasma membrane"/>
    <property type="evidence" value="ECO:0007669"/>
    <property type="project" value="UniProtKB-SubCell"/>
</dbReference>
<dbReference type="CDD" id="cd06261">
    <property type="entry name" value="TM_PBP2"/>
    <property type="match status" value="1"/>
</dbReference>
<reference evidence="9 10" key="1">
    <citation type="submission" date="2018-10" db="EMBL/GenBank/DDBJ databases">
        <authorList>
            <person name="Li J."/>
        </authorList>
    </citation>
    <scope>NUCLEOTIDE SEQUENCE [LARGE SCALE GENOMIC DNA]</scope>
    <source>
        <strain evidence="9 10">IF 016277</strain>
    </source>
</reference>
<feature type="transmembrane region" description="Helical" evidence="7">
    <location>
        <begin position="138"/>
        <end position="159"/>
    </location>
</feature>
<dbReference type="OrthoDB" id="2063054at2"/>
<dbReference type="EMBL" id="RCUX01000002">
    <property type="protein sequence ID" value="RLP77425.1"/>
    <property type="molecule type" value="Genomic_DNA"/>
</dbReference>
<evidence type="ECO:0000256" key="4">
    <source>
        <dbReference type="ARBA" id="ARBA00022692"/>
    </source>
</evidence>
<evidence type="ECO:0000256" key="1">
    <source>
        <dbReference type="ARBA" id="ARBA00004651"/>
    </source>
</evidence>
<evidence type="ECO:0000256" key="3">
    <source>
        <dbReference type="ARBA" id="ARBA00022475"/>
    </source>
</evidence>
<dbReference type="InterPro" id="IPR035906">
    <property type="entry name" value="MetI-like_sf"/>
</dbReference>
<dbReference type="SUPFAM" id="SSF161098">
    <property type="entry name" value="MetI-like"/>
    <property type="match status" value="1"/>
</dbReference>
<dbReference type="AlphaFoldDB" id="A0A3L7ABP2"/>